<organism evidence="2 3">
    <name type="scientific">Mycena venus</name>
    <dbReference type="NCBI Taxonomy" id="2733690"/>
    <lineage>
        <taxon>Eukaryota</taxon>
        <taxon>Fungi</taxon>
        <taxon>Dikarya</taxon>
        <taxon>Basidiomycota</taxon>
        <taxon>Agaricomycotina</taxon>
        <taxon>Agaricomycetes</taxon>
        <taxon>Agaricomycetidae</taxon>
        <taxon>Agaricales</taxon>
        <taxon>Marasmiineae</taxon>
        <taxon>Mycenaceae</taxon>
        <taxon>Mycena</taxon>
    </lineage>
</organism>
<dbReference type="Proteomes" id="UP000620124">
    <property type="component" value="Unassembled WGS sequence"/>
</dbReference>
<evidence type="ECO:0000313" key="2">
    <source>
        <dbReference type="EMBL" id="KAF7343028.1"/>
    </source>
</evidence>
<proteinExistence type="predicted"/>
<gene>
    <name evidence="2" type="ORF">MVEN_01733000</name>
</gene>
<dbReference type="OrthoDB" id="3183258at2759"/>
<dbReference type="PANTHER" id="PTHR40465:SF1">
    <property type="entry name" value="DUF6534 DOMAIN-CONTAINING PROTEIN"/>
    <property type="match status" value="1"/>
</dbReference>
<keyword evidence="1" id="KW-0812">Transmembrane</keyword>
<protein>
    <submittedName>
        <fullName evidence="2">Uncharacterized protein</fullName>
    </submittedName>
</protein>
<keyword evidence="1" id="KW-1133">Transmembrane helix</keyword>
<dbReference type="EMBL" id="JACAZI010000016">
    <property type="protein sequence ID" value="KAF7343028.1"/>
    <property type="molecule type" value="Genomic_DNA"/>
</dbReference>
<feature type="transmembrane region" description="Helical" evidence="1">
    <location>
        <begin position="114"/>
        <end position="135"/>
    </location>
</feature>
<evidence type="ECO:0000256" key="1">
    <source>
        <dbReference type="SAM" id="Phobius"/>
    </source>
</evidence>
<dbReference type="AlphaFoldDB" id="A0A8H6XKQ6"/>
<evidence type="ECO:0000313" key="3">
    <source>
        <dbReference type="Proteomes" id="UP000620124"/>
    </source>
</evidence>
<sequence length="174" mass="19605">MMDTLMSAIGIFEWFTSGLTHRIASLPCVASPDAEGLARIPLGLVLIVRAANRLCSLGHQTRTVSQWLPHPLRKHCLDHTTSGRFLNTFLFGILVLQIINYYQAFKKDKLWLRCLVLYLLVVETLNTAMTVVMIYEPLVSQFGTSSPVFLFPSLLPSRKSLPEQGVQNTIIQYL</sequence>
<feature type="transmembrane region" description="Helical" evidence="1">
    <location>
        <begin position="85"/>
        <end position="102"/>
    </location>
</feature>
<keyword evidence="3" id="KW-1185">Reference proteome</keyword>
<comment type="caution">
    <text evidence="2">The sequence shown here is derived from an EMBL/GenBank/DDBJ whole genome shotgun (WGS) entry which is preliminary data.</text>
</comment>
<keyword evidence="1" id="KW-0472">Membrane</keyword>
<accession>A0A8H6XKQ6</accession>
<name>A0A8H6XKQ6_9AGAR</name>
<reference evidence="2" key="1">
    <citation type="submission" date="2020-05" db="EMBL/GenBank/DDBJ databases">
        <title>Mycena genomes resolve the evolution of fungal bioluminescence.</title>
        <authorList>
            <person name="Tsai I.J."/>
        </authorList>
    </citation>
    <scope>NUCLEOTIDE SEQUENCE</scope>
    <source>
        <strain evidence="2">CCC161011</strain>
    </source>
</reference>
<dbReference type="PANTHER" id="PTHR40465">
    <property type="entry name" value="CHROMOSOME 1, WHOLE GENOME SHOTGUN SEQUENCE"/>
    <property type="match status" value="1"/>
</dbReference>